<dbReference type="InterPro" id="IPR002213">
    <property type="entry name" value="UDP_glucos_trans"/>
</dbReference>
<gene>
    <name evidence="3" type="ORF">AMTR_s00136p00102900</name>
</gene>
<reference evidence="4" key="1">
    <citation type="journal article" date="2013" name="Science">
        <title>The Amborella genome and the evolution of flowering plants.</title>
        <authorList>
            <consortium name="Amborella Genome Project"/>
        </authorList>
    </citation>
    <scope>NUCLEOTIDE SEQUENCE [LARGE SCALE GENOMIC DNA]</scope>
</reference>
<dbReference type="eggNOG" id="KOG1192">
    <property type="taxonomic scope" value="Eukaryota"/>
</dbReference>
<dbReference type="KEGG" id="atr:18421893"/>
<name>W1NE20_AMBTC</name>
<evidence type="ECO:0000313" key="3">
    <source>
        <dbReference type="EMBL" id="ERM94017.1"/>
    </source>
</evidence>
<keyword evidence="2" id="KW-0808">Transferase</keyword>
<dbReference type="PANTHER" id="PTHR11926">
    <property type="entry name" value="GLUCOSYL/GLUCURONOSYL TRANSFERASES"/>
    <property type="match status" value="1"/>
</dbReference>
<dbReference type="Gene3D" id="3.40.50.2000">
    <property type="entry name" value="Glycogen Phosphorylase B"/>
    <property type="match status" value="2"/>
</dbReference>
<dbReference type="EMBL" id="KI397522">
    <property type="protein sequence ID" value="ERM94017.1"/>
    <property type="molecule type" value="Genomic_DNA"/>
</dbReference>
<protein>
    <recommendedName>
        <fullName evidence="5">UDP-glycosyltransferases domain-containing protein</fullName>
    </recommendedName>
</protein>
<dbReference type="OMA" id="MRERICC"/>
<evidence type="ECO:0008006" key="5">
    <source>
        <dbReference type="Google" id="ProtNLM"/>
    </source>
</evidence>
<evidence type="ECO:0000256" key="1">
    <source>
        <dbReference type="ARBA" id="ARBA00009995"/>
    </source>
</evidence>
<dbReference type="CDD" id="cd03784">
    <property type="entry name" value="GT1_Gtf-like"/>
    <property type="match status" value="1"/>
</dbReference>
<comment type="similarity">
    <text evidence="1">Belongs to the UDP-glycosyltransferase family.</text>
</comment>
<evidence type="ECO:0000256" key="2">
    <source>
        <dbReference type="ARBA" id="ARBA00022679"/>
    </source>
</evidence>
<dbReference type="Pfam" id="PF00201">
    <property type="entry name" value="UDPGT"/>
    <property type="match status" value="1"/>
</dbReference>
<dbReference type="HOGENOM" id="CLU_001724_1_0_1"/>
<keyword evidence="4" id="KW-1185">Reference proteome</keyword>
<dbReference type="GO" id="GO:0080044">
    <property type="term" value="F:quercetin 7-O-glucosyltransferase activity"/>
    <property type="evidence" value="ECO:0000318"/>
    <property type="project" value="GO_Central"/>
</dbReference>
<dbReference type="GO" id="GO:0080043">
    <property type="term" value="F:quercetin 3-O-glucosyltransferase activity"/>
    <property type="evidence" value="ECO:0000318"/>
    <property type="project" value="GO_Central"/>
</dbReference>
<accession>W1NE20</accession>
<dbReference type="PANTHER" id="PTHR11926:SF1498">
    <property type="entry name" value="GLYCOSYLTRANSFERASE"/>
    <property type="match status" value="1"/>
</dbReference>
<dbReference type="Proteomes" id="UP000017836">
    <property type="component" value="Unassembled WGS sequence"/>
</dbReference>
<dbReference type="AlphaFoldDB" id="W1NE20"/>
<dbReference type="GO" id="GO:0005737">
    <property type="term" value="C:cytoplasm"/>
    <property type="evidence" value="ECO:0000318"/>
    <property type="project" value="GO_Central"/>
</dbReference>
<proteinExistence type="inferred from homology"/>
<organism evidence="3 4">
    <name type="scientific">Amborella trichopoda</name>
    <dbReference type="NCBI Taxonomy" id="13333"/>
    <lineage>
        <taxon>Eukaryota</taxon>
        <taxon>Viridiplantae</taxon>
        <taxon>Streptophyta</taxon>
        <taxon>Embryophyta</taxon>
        <taxon>Tracheophyta</taxon>
        <taxon>Spermatophyta</taxon>
        <taxon>Magnoliopsida</taxon>
        <taxon>Amborellales</taxon>
        <taxon>Amborellaceae</taxon>
        <taxon>Amborella</taxon>
    </lineage>
</organism>
<evidence type="ECO:0000313" key="4">
    <source>
        <dbReference type="Proteomes" id="UP000017836"/>
    </source>
</evidence>
<dbReference type="OrthoDB" id="1927969at2759"/>
<dbReference type="SUPFAM" id="SSF53756">
    <property type="entry name" value="UDP-Glycosyltransferase/glycogen phosphorylase"/>
    <property type="match status" value="1"/>
</dbReference>
<dbReference type="Gramene" id="ERM94017">
    <property type="protein sequence ID" value="ERM94017"/>
    <property type="gene ID" value="AMTR_s00136p00102900"/>
</dbReference>
<sequence>MVDVVVLAKAYENFMTNGDLEVVVDWIPGMPNIHLRDLPSFIRTTNLNDPMFQFCTVENPKALKFSAVIINTFEELEKLVLDAMRERICCPIYTIGPFASFSQFESKGRLNFAVLTPNQFNEFAWGLANSQRHFIWVIRDNLVIGKSATIEKVFVEATKERGLILSWCNQMKVLSHHAIGGFLTHNGWKSTIEGICNGVPMLCWPFFADQQINCRYVCKEWGIGMEINPDVKREDVEALVRELWKERRVKR</sequence>